<evidence type="ECO:0000313" key="3">
    <source>
        <dbReference type="Proteomes" id="UP001322277"/>
    </source>
</evidence>
<gene>
    <name evidence="2" type="ORF">CDEST_07762</name>
</gene>
<dbReference type="PANTHER" id="PTHR10683">
    <property type="entry name" value="TRANSALDOLASE"/>
    <property type="match status" value="1"/>
</dbReference>
<dbReference type="PANTHER" id="PTHR10683:SF39">
    <property type="entry name" value="TRANSALDOLASE"/>
    <property type="match status" value="1"/>
</dbReference>
<dbReference type="GO" id="GO:0004801">
    <property type="term" value="F:transaldolase activity"/>
    <property type="evidence" value="ECO:0007669"/>
    <property type="project" value="TreeGrafter"/>
</dbReference>
<protein>
    <submittedName>
        <fullName evidence="2">Transaldolase/Fructose-6-phosphate aldolase, aldolase-type TIM barrel</fullName>
    </submittedName>
</protein>
<dbReference type="Proteomes" id="UP001322277">
    <property type="component" value="Chromosome 5"/>
</dbReference>
<dbReference type="AlphaFoldDB" id="A0AAX4IIY8"/>
<dbReference type="GO" id="GO:0005975">
    <property type="term" value="P:carbohydrate metabolic process"/>
    <property type="evidence" value="ECO:0007669"/>
    <property type="project" value="InterPro"/>
</dbReference>
<proteinExistence type="predicted"/>
<dbReference type="KEGG" id="cdet:87944265"/>
<evidence type="ECO:0000256" key="1">
    <source>
        <dbReference type="ARBA" id="ARBA00023270"/>
    </source>
</evidence>
<dbReference type="RefSeq" id="XP_062779972.1">
    <property type="nucleotide sequence ID" value="XM_062923921.1"/>
</dbReference>
<name>A0AAX4IIY8_9PEZI</name>
<dbReference type="SUPFAM" id="SSF51569">
    <property type="entry name" value="Aldolase"/>
    <property type="match status" value="1"/>
</dbReference>
<keyword evidence="1" id="KW-0704">Schiff base</keyword>
<sequence>MGPRRRVQQQDVLKKGLPWTVLPQPLYSPIGIFATGNPNPTFDQISTRVSATKMGSRGVMTWLDKLEEQLNVDVDWMDPEYIKSMPIVPHDQTSNQLWVDIQLGHPSNRDLLLETAKELKDEGWLAIYTRMVRSRAPSFIVVTLMQNKRDHSIKLTSPPTPGEHVQAVLMCKKNIDSIRGRVLLQTLPSNAYKTQETLDHARLYDREFARAGVGRDRYCIKIPSTGPALNAAKVLSSEGIPTLGTALFGLPQAIACSQAGMLYISPYYNEGRKEVRAHDEPEALWPDVKDPATQHPMSARIVQIIEMYKRLYKETGREQPLVKNASFISAKEAMAAGEMGCHSATISHTVLDQLAKLPYDGAAQPGEGVPKPAHVYRDAGPPPARLRRLVDVDPLAPAGWDGKPAAAASATNVDYLGDGGAELQRAIEADAITATRLADALKLFIGGEESSRAKIEEVLGKI</sequence>
<evidence type="ECO:0000313" key="2">
    <source>
        <dbReference type="EMBL" id="WQF82748.1"/>
    </source>
</evidence>
<dbReference type="GeneID" id="87944265"/>
<organism evidence="2 3">
    <name type="scientific">Colletotrichum destructivum</name>
    <dbReference type="NCBI Taxonomy" id="34406"/>
    <lineage>
        <taxon>Eukaryota</taxon>
        <taxon>Fungi</taxon>
        <taxon>Dikarya</taxon>
        <taxon>Ascomycota</taxon>
        <taxon>Pezizomycotina</taxon>
        <taxon>Sordariomycetes</taxon>
        <taxon>Hypocreomycetidae</taxon>
        <taxon>Glomerellales</taxon>
        <taxon>Glomerellaceae</taxon>
        <taxon>Colletotrichum</taxon>
        <taxon>Colletotrichum destructivum species complex</taxon>
    </lineage>
</organism>
<dbReference type="InterPro" id="IPR001585">
    <property type="entry name" value="TAL/FSA"/>
</dbReference>
<dbReference type="InterPro" id="IPR013785">
    <property type="entry name" value="Aldolase_TIM"/>
</dbReference>
<dbReference type="GO" id="GO:0009052">
    <property type="term" value="P:pentose-phosphate shunt, non-oxidative branch"/>
    <property type="evidence" value="ECO:0007669"/>
    <property type="project" value="TreeGrafter"/>
</dbReference>
<reference evidence="3" key="1">
    <citation type="journal article" date="2023" name="bioRxiv">
        <title>Complete genome of the Medicago anthracnose fungus, Colletotrichum destructivum, reveals a mini-chromosome-like region within a core chromosome.</title>
        <authorList>
            <person name="Lapalu N."/>
            <person name="Simon A."/>
            <person name="Lu A."/>
            <person name="Plaumann P.-L."/>
            <person name="Amselem J."/>
            <person name="Pigne S."/>
            <person name="Auger A."/>
            <person name="Koch C."/>
            <person name="Dallery J.-F."/>
            <person name="O'Connell R.J."/>
        </authorList>
    </citation>
    <scope>NUCLEOTIDE SEQUENCE [LARGE SCALE GENOMIC DNA]</scope>
    <source>
        <strain evidence="3">CBS 520.97</strain>
    </source>
</reference>
<keyword evidence="3" id="KW-1185">Reference proteome</keyword>
<dbReference type="Gene3D" id="3.20.20.70">
    <property type="entry name" value="Aldolase class I"/>
    <property type="match status" value="1"/>
</dbReference>
<dbReference type="Pfam" id="PF00923">
    <property type="entry name" value="TAL_FSA"/>
    <property type="match status" value="1"/>
</dbReference>
<dbReference type="EMBL" id="CP137309">
    <property type="protein sequence ID" value="WQF82748.1"/>
    <property type="molecule type" value="Genomic_DNA"/>
</dbReference>
<accession>A0AAX4IIY8</accession>